<dbReference type="EMBL" id="LJZR01000036">
    <property type="protein sequence ID" value="KPQ33206.1"/>
    <property type="molecule type" value="Genomic_DNA"/>
</dbReference>
<dbReference type="AlphaFoldDB" id="A0A0P8DAU5"/>
<gene>
    <name evidence="2" type="ORF">HLUCCA11_19200</name>
</gene>
<protein>
    <submittedName>
        <fullName evidence="2">FecR family protein</fullName>
    </submittedName>
</protein>
<evidence type="ECO:0000313" key="2">
    <source>
        <dbReference type="EMBL" id="KPQ33206.1"/>
    </source>
</evidence>
<sequence length="371" mass="39711">MQQQKQISSPVGMSSLWMGSCMAFLWALFWTPSALAQATALTRAEVYQLQNTVELLLRNQSPRPAQLQDIMAPRDAVRTGSRSRAELLFNEGSLAWLGSNSTFRFLPGLRRYQLPDGSLRSEAVIQLRSGVLAMAIPPAAAGGDNVDTTIETPEGAIQIISDAERLGGGSDGLPDNSIALFVTSDPTNGQVQLIALTNIGFQFSGMSTPILLQGGQTVTILDGQLGPIQNFDLRRFYQTSQLAAGLGPAPEEVWARSPESVRSTLQAVRLDTLAAIARQDARQAQTPNTAPEGLCTLDARGGDTTLSANCIGTGADNPLTDFEDQREDGFIPEDRPQEPPPNDNVIPGGQQPDPINQDPIDQNPGNNNPPG</sequence>
<feature type="compositionally biased region" description="Basic and acidic residues" evidence="1">
    <location>
        <begin position="327"/>
        <end position="337"/>
    </location>
</feature>
<accession>A0A0P8DAU5</accession>
<reference evidence="2 3" key="1">
    <citation type="submission" date="2015-09" db="EMBL/GenBank/DDBJ databases">
        <title>Identification and resolution of microdiversity through metagenomic sequencing of parallel consortia.</title>
        <authorList>
            <person name="Nelson W.C."/>
            <person name="Romine M.F."/>
            <person name="Lindemann S.R."/>
        </authorList>
    </citation>
    <scope>NUCLEOTIDE SEQUENCE [LARGE SCALE GENOMIC DNA]</scope>
    <source>
        <strain evidence="2">Ana</strain>
    </source>
</reference>
<proteinExistence type="predicted"/>
<organism evidence="2 3">
    <name type="scientific">Phormidesmis priestleyi Ana</name>
    <dbReference type="NCBI Taxonomy" id="1666911"/>
    <lineage>
        <taxon>Bacteria</taxon>
        <taxon>Bacillati</taxon>
        <taxon>Cyanobacteriota</taxon>
        <taxon>Cyanophyceae</taxon>
        <taxon>Leptolyngbyales</taxon>
        <taxon>Leptolyngbyaceae</taxon>
        <taxon>Phormidesmis</taxon>
    </lineage>
</organism>
<evidence type="ECO:0000313" key="3">
    <source>
        <dbReference type="Proteomes" id="UP000050465"/>
    </source>
</evidence>
<comment type="caution">
    <text evidence="2">The sequence shown here is derived from an EMBL/GenBank/DDBJ whole genome shotgun (WGS) entry which is preliminary data.</text>
</comment>
<evidence type="ECO:0000256" key="1">
    <source>
        <dbReference type="SAM" id="MobiDB-lite"/>
    </source>
</evidence>
<dbReference type="PATRIC" id="fig|1666911.3.peg.2119"/>
<name>A0A0P8DAU5_9CYAN</name>
<dbReference type="PROSITE" id="PS51257">
    <property type="entry name" value="PROKAR_LIPOPROTEIN"/>
    <property type="match status" value="1"/>
</dbReference>
<feature type="region of interest" description="Disordered" evidence="1">
    <location>
        <begin position="311"/>
        <end position="371"/>
    </location>
</feature>
<feature type="compositionally biased region" description="Polar residues" evidence="1">
    <location>
        <begin position="359"/>
        <end position="371"/>
    </location>
</feature>
<dbReference type="STRING" id="1666911.HLUCCA11_19200"/>
<dbReference type="Proteomes" id="UP000050465">
    <property type="component" value="Unassembled WGS sequence"/>
</dbReference>